<organism evidence="2 3">
    <name type="scientific">Massiliimalia timonensis</name>
    <dbReference type="NCBI Taxonomy" id="1987501"/>
    <lineage>
        <taxon>Bacteria</taxon>
        <taxon>Bacillati</taxon>
        <taxon>Bacillota</taxon>
        <taxon>Clostridia</taxon>
        <taxon>Eubacteriales</taxon>
        <taxon>Oscillospiraceae</taxon>
        <taxon>Massiliimalia</taxon>
    </lineage>
</organism>
<protein>
    <submittedName>
        <fullName evidence="2">Uncharacterized protein</fullName>
    </submittedName>
</protein>
<reference evidence="2" key="1">
    <citation type="submission" date="2020-08" db="EMBL/GenBank/DDBJ databases">
        <title>Genome public.</title>
        <authorList>
            <person name="Liu C."/>
            <person name="Sun Q."/>
        </authorList>
    </citation>
    <scope>NUCLEOTIDE SEQUENCE</scope>
    <source>
        <strain evidence="2">NSJ-15</strain>
    </source>
</reference>
<accession>A0A8J6P4T4</accession>
<comment type="caution">
    <text evidence="2">The sequence shown here is derived from an EMBL/GenBank/DDBJ whole genome shotgun (WGS) entry which is preliminary data.</text>
</comment>
<dbReference type="EMBL" id="JACRTL010000001">
    <property type="protein sequence ID" value="MBC8609539.1"/>
    <property type="molecule type" value="Genomic_DNA"/>
</dbReference>
<keyword evidence="1" id="KW-1133">Transmembrane helix</keyword>
<evidence type="ECO:0000256" key="1">
    <source>
        <dbReference type="SAM" id="Phobius"/>
    </source>
</evidence>
<dbReference type="RefSeq" id="WP_093988028.1">
    <property type="nucleotide sequence ID" value="NZ_FYDD01000003.1"/>
</dbReference>
<name>A0A8J6P4T4_9FIRM</name>
<keyword evidence="3" id="KW-1185">Reference proteome</keyword>
<keyword evidence="1" id="KW-0472">Membrane</keyword>
<feature type="transmembrane region" description="Helical" evidence="1">
    <location>
        <begin position="128"/>
        <end position="148"/>
    </location>
</feature>
<evidence type="ECO:0000313" key="3">
    <source>
        <dbReference type="Proteomes" id="UP000632659"/>
    </source>
</evidence>
<sequence>MKSFPRSTYSEKIRRRIRLSWTIIVVMLIYMVVVVELGGGDSRIMSDFATAASRIIFFGGLIYLVSRICYHKKLLKNRQLLKDHLRAEQDERNQYLHDKSGGTVLDVLLICLLFMTFTAALFDMAAFYTAVSVLALAVLLKLVFYYIASHT</sequence>
<dbReference type="AlphaFoldDB" id="A0A8J6P4T4"/>
<feature type="transmembrane region" description="Helical" evidence="1">
    <location>
        <begin position="51"/>
        <end position="70"/>
    </location>
</feature>
<keyword evidence="1" id="KW-0812">Transmembrane</keyword>
<feature type="transmembrane region" description="Helical" evidence="1">
    <location>
        <begin position="21"/>
        <end position="39"/>
    </location>
</feature>
<dbReference type="Proteomes" id="UP000632659">
    <property type="component" value="Unassembled WGS sequence"/>
</dbReference>
<proteinExistence type="predicted"/>
<feature type="transmembrane region" description="Helical" evidence="1">
    <location>
        <begin position="102"/>
        <end position="122"/>
    </location>
</feature>
<gene>
    <name evidence="2" type="ORF">H8702_00180</name>
</gene>
<evidence type="ECO:0000313" key="2">
    <source>
        <dbReference type="EMBL" id="MBC8609539.1"/>
    </source>
</evidence>
<dbReference type="OrthoDB" id="1858352at2"/>